<sequence>MASTRLSSLLLALLARCSAAAVMSAPSATITAAPLVKRAVTTIGYISTDEYDGTTLYTTSLTLLLEDSASASATSESNTSEEPVTISFTTPSVVATAPLTSISSRPGFEETNSSNDPNDEDDDSSTPVGAIAGGVVGGVVGLAAIIFGIWFCLRRKKRNQTTTTTNNNMAPNMQQGPPPPAPVQQYPQQQQQPAAAQYYQEQKPAPQQYGHYDPNTQQAQAQPFYDPNSQPAYAQQAQSGYGMPGPEKTPAATGMGQQTNAYYADSGAISPVPQYSPNPPPAVPANINELPSGRM</sequence>
<evidence type="ECO:0000256" key="2">
    <source>
        <dbReference type="ARBA" id="ARBA00022553"/>
    </source>
</evidence>
<dbReference type="InterPro" id="IPR051694">
    <property type="entry name" value="Immunoregulatory_rcpt-like"/>
</dbReference>
<evidence type="ECO:0000256" key="7">
    <source>
        <dbReference type="ARBA" id="ARBA00023136"/>
    </source>
</evidence>
<keyword evidence="10" id="KW-0732">Signal</keyword>
<evidence type="ECO:0000256" key="9">
    <source>
        <dbReference type="SAM" id="Phobius"/>
    </source>
</evidence>
<accession>A0A364N1Y7</accession>
<feature type="compositionally biased region" description="Polar residues" evidence="8">
    <location>
        <begin position="214"/>
        <end position="239"/>
    </location>
</feature>
<evidence type="ECO:0000256" key="3">
    <source>
        <dbReference type="ARBA" id="ARBA00022692"/>
    </source>
</evidence>
<dbReference type="InterPro" id="IPR049328">
    <property type="entry name" value="TM_ErbB1"/>
</dbReference>
<keyword evidence="7 9" id="KW-0472">Membrane</keyword>
<feature type="chain" id="PRO_5017017179" description="Epidermal growth factor receptor-like transmembrane-juxtamembrane segment domain-containing protein" evidence="10">
    <location>
        <begin position="20"/>
        <end position="295"/>
    </location>
</feature>
<name>A0A364N1Y7_STELY</name>
<feature type="compositionally biased region" description="Pro residues" evidence="8">
    <location>
        <begin position="274"/>
        <end position="283"/>
    </location>
</feature>
<evidence type="ECO:0000256" key="1">
    <source>
        <dbReference type="ARBA" id="ARBA00004167"/>
    </source>
</evidence>
<evidence type="ECO:0000256" key="4">
    <source>
        <dbReference type="ARBA" id="ARBA00022741"/>
    </source>
</evidence>
<dbReference type="PANTHER" id="PTHR15549:SF26">
    <property type="entry name" value="AXIAL BUDDING PATTERN PROTEIN 2-RELATED"/>
    <property type="match status" value="1"/>
</dbReference>
<reference evidence="13" key="1">
    <citation type="submission" date="2018-05" db="EMBL/GenBank/DDBJ databases">
        <title>Draft genome sequence of Stemphylium lycopersici strain CIDEFI 213.</title>
        <authorList>
            <person name="Medina R."/>
            <person name="Franco M.E.E."/>
            <person name="Lucentini C.G."/>
            <person name="Saparrat M.C.N."/>
            <person name="Balatti P.A."/>
        </authorList>
    </citation>
    <scope>NUCLEOTIDE SEQUENCE [LARGE SCALE GENOMIC DNA]</scope>
    <source>
        <strain evidence="13">CIDEFI 213</strain>
    </source>
</reference>
<gene>
    <name evidence="12" type="ORF">DDE83_005433</name>
</gene>
<keyword evidence="4" id="KW-0547">Nucleotide-binding</keyword>
<keyword evidence="13" id="KW-1185">Reference proteome</keyword>
<comment type="caution">
    <text evidence="12">The sequence shown here is derived from an EMBL/GenBank/DDBJ whole genome shotgun (WGS) entry which is preliminary data.</text>
</comment>
<feature type="region of interest" description="Disordered" evidence="8">
    <location>
        <begin position="99"/>
        <end position="129"/>
    </location>
</feature>
<organism evidence="12 13">
    <name type="scientific">Stemphylium lycopersici</name>
    <name type="common">Tomato gray leaf spot disease fungus</name>
    <name type="synonym">Thyrospora lycopersici</name>
    <dbReference type="NCBI Taxonomy" id="183478"/>
    <lineage>
        <taxon>Eukaryota</taxon>
        <taxon>Fungi</taxon>
        <taxon>Dikarya</taxon>
        <taxon>Ascomycota</taxon>
        <taxon>Pezizomycotina</taxon>
        <taxon>Dothideomycetes</taxon>
        <taxon>Pleosporomycetidae</taxon>
        <taxon>Pleosporales</taxon>
        <taxon>Pleosporineae</taxon>
        <taxon>Pleosporaceae</taxon>
        <taxon>Stemphylium</taxon>
    </lineage>
</organism>
<dbReference type="GO" id="GO:0005524">
    <property type="term" value="F:ATP binding"/>
    <property type="evidence" value="ECO:0007669"/>
    <property type="project" value="UniProtKB-KW"/>
</dbReference>
<dbReference type="AlphaFoldDB" id="A0A364N1Y7"/>
<dbReference type="Pfam" id="PF21314">
    <property type="entry name" value="TM_ErbB1"/>
    <property type="match status" value="1"/>
</dbReference>
<evidence type="ECO:0000256" key="10">
    <source>
        <dbReference type="SAM" id="SignalP"/>
    </source>
</evidence>
<dbReference type="Proteomes" id="UP000249619">
    <property type="component" value="Unassembled WGS sequence"/>
</dbReference>
<comment type="subcellular location">
    <subcellularLocation>
        <location evidence="1">Membrane</location>
        <topology evidence="1">Single-pass membrane protein</topology>
    </subcellularLocation>
</comment>
<keyword evidence="5" id="KW-0067">ATP-binding</keyword>
<evidence type="ECO:0000259" key="11">
    <source>
        <dbReference type="Pfam" id="PF21314"/>
    </source>
</evidence>
<feature type="compositionally biased region" description="Low complexity" evidence="8">
    <location>
        <begin position="183"/>
        <end position="209"/>
    </location>
</feature>
<feature type="domain" description="Epidermal growth factor receptor-like transmembrane-juxtamembrane segment" evidence="11">
    <location>
        <begin position="131"/>
        <end position="157"/>
    </location>
</feature>
<proteinExistence type="predicted"/>
<keyword evidence="6 9" id="KW-1133">Transmembrane helix</keyword>
<evidence type="ECO:0000256" key="8">
    <source>
        <dbReference type="SAM" id="MobiDB-lite"/>
    </source>
</evidence>
<feature type="region of interest" description="Disordered" evidence="8">
    <location>
        <begin position="162"/>
        <end position="295"/>
    </location>
</feature>
<protein>
    <recommendedName>
        <fullName evidence="11">Epidermal growth factor receptor-like transmembrane-juxtamembrane segment domain-containing protein</fullName>
    </recommendedName>
</protein>
<dbReference type="PANTHER" id="PTHR15549">
    <property type="entry name" value="PAIRED IMMUNOGLOBULIN-LIKE TYPE 2 RECEPTOR"/>
    <property type="match status" value="1"/>
</dbReference>
<evidence type="ECO:0000313" key="12">
    <source>
        <dbReference type="EMBL" id="RAR09677.1"/>
    </source>
</evidence>
<dbReference type="GO" id="GO:0071944">
    <property type="term" value="C:cell periphery"/>
    <property type="evidence" value="ECO:0007669"/>
    <property type="project" value="UniProtKB-ARBA"/>
</dbReference>
<keyword evidence="3 9" id="KW-0812">Transmembrane</keyword>
<feature type="signal peptide" evidence="10">
    <location>
        <begin position="1"/>
        <end position="19"/>
    </location>
</feature>
<evidence type="ECO:0000256" key="5">
    <source>
        <dbReference type="ARBA" id="ARBA00022840"/>
    </source>
</evidence>
<dbReference type="STRING" id="183478.A0A364N1Y7"/>
<dbReference type="EMBL" id="QGDH01000073">
    <property type="protein sequence ID" value="RAR09677.1"/>
    <property type="molecule type" value="Genomic_DNA"/>
</dbReference>
<evidence type="ECO:0000313" key="13">
    <source>
        <dbReference type="Proteomes" id="UP000249619"/>
    </source>
</evidence>
<evidence type="ECO:0000256" key="6">
    <source>
        <dbReference type="ARBA" id="ARBA00022989"/>
    </source>
</evidence>
<dbReference type="GO" id="GO:0016020">
    <property type="term" value="C:membrane"/>
    <property type="evidence" value="ECO:0007669"/>
    <property type="project" value="UniProtKB-SubCell"/>
</dbReference>
<feature type="transmembrane region" description="Helical" evidence="9">
    <location>
        <begin position="128"/>
        <end position="153"/>
    </location>
</feature>
<keyword evidence="2" id="KW-0597">Phosphoprotein</keyword>